<keyword evidence="5" id="KW-1185">Reference proteome</keyword>
<evidence type="ECO:0000259" key="2">
    <source>
        <dbReference type="SMART" id="SM00065"/>
    </source>
</evidence>
<dbReference type="Pfam" id="PF07228">
    <property type="entry name" value="SpoIIE"/>
    <property type="match status" value="1"/>
</dbReference>
<dbReference type="Gene3D" id="3.30.450.40">
    <property type="match status" value="5"/>
</dbReference>
<keyword evidence="1" id="KW-0378">Hydrolase</keyword>
<dbReference type="OrthoDB" id="9807247at2"/>
<dbReference type="Pfam" id="PF13492">
    <property type="entry name" value="GAF_3"/>
    <property type="match status" value="1"/>
</dbReference>
<dbReference type="RefSeq" id="WP_087862399.1">
    <property type="nucleotide sequence ID" value="NZ_LT859958.1"/>
</dbReference>
<dbReference type="KEGG" id="abat:CFX1CAM_1500"/>
<dbReference type="InterPro" id="IPR029016">
    <property type="entry name" value="GAF-like_dom_sf"/>
</dbReference>
<dbReference type="Proteomes" id="UP000195514">
    <property type="component" value="Chromosome I"/>
</dbReference>
<name>A0A1Y6K4F2_9CHLR</name>
<feature type="domain" description="GAF" evidence="2">
    <location>
        <begin position="343"/>
        <end position="493"/>
    </location>
</feature>
<evidence type="ECO:0000313" key="4">
    <source>
        <dbReference type="EMBL" id="SMX54565.1"/>
    </source>
</evidence>
<dbReference type="Gene3D" id="3.60.40.10">
    <property type="entry name" value="PPM-type phosphatase domain"/>
    <property type="match status" value="1"/>
</dbReference>
<dbReference type="InterPro" id="IPR052016">
    <property type="entry name" value="Bact_Sigma-Reg"/>
</dbReference>
<feature type="domain" description="GAF" evidence="2">
    <location>
        <begin position="690"/>
        <end position="847"/>
    </location>
</feature>
<evidence type="ECO:0008006" key="6">
    <source>
        <dbReference type="Google" id="ProtNLM"/>
    </source>
</evidence>
<dbReference type="PANTHER" id="PTHR43156:SF2">
    <property type="entry name" value="STAGE II SPORULATION PROTEIN E"/>
    <property type="match status" value="1"/>
</dbReference>
<gene>
    <name evidence="4" type="ORF">CFX1CAM_1500</name>
</gene>
<dbReference type="SMART" id="SM00065">
    <property type="entry name" value="GAF"/>
    <property type="match status" value="5"/>
</dbReference>
<evidence type="ECO:0000256" key="1">
    <source>
        <dbReference type="ARBA" id="ARBA00022801"/>
    </source>
</evidence>
<dbReference type="SUPFAM" id="SSF81606">
    <property type="entry name" value="PP2C-like"/>
    <property type="match status" value="1"/>
</dbReference>
<evidence type="ECO:0000313" key="5">
    <source>
        <dbReference type="Proteomes" id="UP000195514"/>
    </source>
</evidence>
<feature type="domain" description="GAF" evidence="2">
    <location>
        <begin position="514"/>
        <end position="669"/>
    </location>
</feature>
<dbReference type="InterPro" id="IPR001932">
    <property type="entry name" value="PPM-type_phosphatase-like_dom"/>
</dbReference>
<dbReference type="PANTHER" id="PTHR43156">
    <property type="entry name" value="STAGE II SPORULATION PROTEIN E-RELATED"/>
    <property type="match status" value="1"/>
</dbReference>
<dbReference type="SMART" id="SM00331">
    <property type="entry name" value="PP2C_SIG"/>
    <property type="match status" value="1"/>
</dbReference>
<dbReference type="InterPro" id="IPR036457">
    <property type="entry name" value="PPM-type-like_dom_sf"/>
</dbReference>
<accession>A0A1Y6K4F2</accession>
<dbReference type="InterPro" id="IPR003018">
    <property type="entry name" value="GAF"/>
</dbReference>
<sequence>MGTKKPSGVLHLLTFETLISFFEQLTSFGECAGQIGFLEVFFQEHFSASVYVWLKTPHKSNTSSIRHINLPFDPITFADNQSSELAKAHTLEIEEAYWAIFPLSQGDEYFGKLILSRNIPFTEQEVTVLEQYSAVAGLAIFSTLQVQLQHWQQKQLKLVRSVTMRVSQITDLTRLTQELSRLIQETFNYYYVAVFLIQDDTGRLHFKASAGSDESKRPEFELDEHPGFALGEHIIGYVAQTGLELVANDVTKEPRYHSVDSLVATQAEVVIPLKVENRIFGVLDIQSDVKNAFDHEDLLVLRALADNISIAIEGVRLYQYAQKRAEQLAIVADVSRAVTHLLDIDELLQKTVTSIHDRFKIPYVHLYTIDPVHQQISFKAGSGGRTKFYQKAEISFNINSEMGVLSWVAQHGQTRRVDDVNQEPLFLPAPILPSIEGSEMVVPLSFGDQLLGLLDLQSDETNAFSDEDQQLMETLGDNLAVAIRNARLYHSEQWRRQVAESLKDVAGLLSNNIALSDVLMAILENLHNNLPCDVSGIWLFKDNHVSVNTLESQDLYLAAYKTSPTFSNDTLAHLSFKPGEWTKAVLTQKEPEVRKIDGPIGPIAALLNLPRDHSAITAPLTIGDEVIGMLTMIHHTAGRYGSESQKITAAFASYAAIAIQNNRLYARSQEQARVSMILLQVANAIQSLTDLDELAATIVRITPMVVGVKGCALILRSSESNIFQLSAMYGITDSEGDHHEEPLILLSPPILERLLVDQAPIHVTDPQKDLNLPENIANQFVRNTLILFPLTARHEIIGTFLLATDPVLSQQEQPSDVFGEERYKIIQGIMQQTAIAIDNIRLFEARQEEAYISAVLLQTAQAIVSSADLQDTLDSMVDIMPILIGIESSLIYLWEEKGGYFSTAHATTPSSVDTHALLKLTFEPGDFPMLDTVFHNNRAIVHPFIETVLPPEDWDLALPDEDQVDPTPILQTHYPLLMGFPLSIKDQVFGVLLAQDDSFATNRERRFELLRGIAQQASLAIQNDRLNKEMLDRHRLEREFQLAREIQQTFLPNQIPELSGWEMDVRWETARQVGGDFYDFFILPDGRLAFLIADVSDKGLAASLYMAVTRTILRTVALEFDSPATILEHVNDLLLENSQNGLFVTIFYGILDLNTGYLSYTNAGHNPPVVIRPQCNDVITLRKGGIALGALPDIHLSLYETILKDGDCLVLYTDGVTEAFNLQDQMYGEERFVQVLQGLMGTSTSKVLETLEKDLDIFRDGAPLSDDTTLLAIRNTKLLSNKNGDMRSA</sequence>
<organism evidence="4 5">
    <name type="scientific">Candidatus Brevifilum fermentans</name>
    <dbReference type="NCBI Taxonomy" id="1986204"/>
    <lineage>
        <taxon>Bacteria</taxon>
        <taxon>Bacillati</taxon>
        <taxon>Chloroflexota</taxon>
        <taxon>Anaerolineae</taxon>
        <taxon>Anaerolineales</taxon>
        <taxon>Anaerolineaceae</taxon>
        <taxon>Candidatus Brevifilum</taxon>
    </lineage>
</organism>
<reference evidence="5" key="1">
    <citation type="submission" date="2017-05" db="EMBL/GenBank/DDBJ databases">
        <authorList>
            <person name="Kirkegaard R."/>
            <person name="Mcilroy J S."/>
        </authorList>
    </citation>
    <scope>NUCLEOTIDE SEQUENCE [LARGE SCALE GENOMIC DNA]</scope>
</reference>
<feature type="domain" description="PPM-type phosphatase" evidence="3">
    <location>
        <begin position="1058"/>
        <end position="1275"/>
    </location>
</feature>
<protein>
    <recommendedName>
        <fullName evidence="6">Phosphoserine phosphatase</fullName>
    </recommendedName>
</protein>
<evidence type="ECO:0000259" key="3">
    <source>
        <dbReference type="SMART" id="SM00331"/>
    </source>
</evidence>
<proteinExistence type="predicted"/>
<dbReference type="Pfam" id="PF01590">
    <property type="entry name" value="GAF"/>
    <property type="match status" value="1"/>
</dbReference>
<feature type="domain" description="GAF" evidence="2">
    <location>
        <begin position="171"/>
        <end position="322"/>
    </location>
</feature>
<dbReference type="EMBL" id="LT859958">
    <property type="protein sequence ID" value="SMX54565.1"/>
    <property type="molecule type" value="Genomic_DNA"/>
</dbReference>
<dbReference type="GO" id="GO:0016791">
    <property type="term" value="F:phosphatase activity"/>
    <property type="evidence" value="ECO:0007669"/>
    <property type="project" value="TreeGrafter"/>
</dbReference>
<feature type="domain" description="GAF" evidence="2">
    <location>
        <begin position="868"/>
        <end position="1031"/>
    </location>
</feature>
<dbReference type="SUPFAM" id="SSF55781">
    <property type="entry name" value="GAF domain-like"/>
    <property type="match status" value="5"/>
</dbReference>
<dbReference type="Pfam" id="PF13185">
    <property type="entry name" value="GAF_2"/>
    <property type="match status" value="2"/>
</dbReference>